<dbReference type="GO" id="GO:0030527">
    <property type="term" value="F:structural constituent of chromatin"/>
    <property type="evidence" value="ECO:0007669"/>
    <property type="project" value="InterPro"/>
</dbReference>
<reference evidence="5 6" key="1">
    <citation type="submission" date="2019-01" db="EMBL/GenBank/DDBJ databases">
        <title>Sequencing of cultivated peanut Arachis hypogaea provides insights into genome evolution and oil improvement.</title>
        <authorList>
            <person name="Chen X."/>
        </authorList>
    </citation>
    <scope>NUCLEOTIDE SEQUENCE [LARGE SCALE GENOMIC DNA]</scope>
    <source>
        <strain evidence="6">cv. Fuhuasheng</strain>
        <tissue evidence="5">Leaves</tissue>
    </source>
</reference>
<dbReference type="GO" id="GO:0046982">
    <property type="term" value="F:protein heterodimerization activity"/>
    <property type="evidence" value="ECO:0007669"/>
    <property type="project" value="InterPro"/>
</dbReference>
<dbReference type="Proteomes" id="UP000289738">
    <property type="component" value="Chromosome A07"/>
</dbReference>
<sequence>MESLKTFQDKLNESAHKTDLRFQNHAVLAFHEAAEAYLVGLFEDTNLCAIHAKRVHTRKRGEEKDDEGDSERQTENSERKLQCGDEGYAAC</sequence>
<dbReference type="AlphaFoldDB" id="A0A445CFK9"/>
<dbReference type="InterPro" id="IPR009072">
    <property type="entry name" value="Histone-fold"/>
</dbReference>
<dbReference type="PANTHER" id="PTHR11426">
    <property type="entry name" value="HISTONE H3"/>
    <property type="match status" value="1"/>
</dbReference>
<feature type="domain" description="Core Histone H2A/H2B/H3" evidence="4">
    <location>
        <begin position="15"/>
        <end position="55"/>
    </location>
</feature>
<dbReference type="Pfam" id="PF00125">
    <property type="entry name" value="Histone"/>
    <property type="match status" value="1"/>
</dbReference>
<keyword evidence="6" id="KW-1185">Reference proteome</keyword>
<comment type="similarity">
    <text evidence="1">Belongs to the histone H3 family.</text>
</comment>
<comment type="caution">
    <text evidence="5">The sequence shown here is derived from an EMBL/GenBank/DDBJ whole genome shotgun (WGS) entry which is preliminary data.</text>
</comment>
<dbReference type="SUPFAM" id="SSF47113">
    <property type="entry name" value="Histone-fold"/>
    <property type="match status" value="1"/>
</dbReference>
<dbReference type="InterPro" id="IPR007125">
    <property type="entry name" value="H2A/H2B/H3"/>
</dbReference>
<accession>A0A445CFK9</accession>
<evidence type="ECO:0000259" key="4">
    <source>
        <dbReference type="Pfam" id="PF00125"/>
    </source>
</evidence>
<evidence type="ECO:0000313" key="6">
    <source>
        <dbReference type="Proteomes" id="UP000289738"/>
    </source>
</evidence>
<evidence type="ECO:0000313" key="5">
    <source>
        <dbReference type="EMBL" id="RYR49711.1"/>
    </source>
</evidence>
<dbReference type="GO" id="GO:0000786">
    <property type="term" value="C:nucleosome"/>
    <property type="evidence" value="ECO:0007669"/>
    <property type="project" value="InterPro"/>
</dbReference>
<dbReference type="GO" id="GO:0003677">
    <property type="term" value="F:DNA binding"/>
    <property type="evidence" value="ECO:0007669"/>
    <property type="project" value="InterPro"/>
</dbReference>
<dbReference type="Gene3D" id="1.10.20.10">
    <property type="entry name" value="Histone, subunit A"/>
    <property type="match status" value="1"/>
</dbReference>
<protein>
    <recommendedName>
        <fullName evidence="4">Core Histone H2A/H2B/H3 domain-containing protein</fullName>
    </recommendedName>
</protein>
<name>A0A445CFK9_ARAHY</name>
<evidence type="ECO:0000256" key="1">
    <source>
        <dbReference type="ARBA" id="ARBA00010343"/>
    </source>
</evidence>
<feature type="region of interest" description="Disordered" evidence="3">
    <location>
        <begin position="53"/>
        <end position="91"/>
    </location>
</feature>
<dbReference type="InterPro" id="IPR000164">
    <property type="entry name" value="Histone_H3/CENP-A"/>
</dbReference>
<gene>
    <name evidence="5" type="ORF">Ahy_A07g036247</name>
</gene>
<evidence type="ECO:0000256" key="2">
    <source>
        <dbReference type="ARBA" id="ARBA00022990"/>
    </source>
</evidence>
<evidence type="ECO:0000256" key="3">
    <source>
        <dbReference type="SAM" id="MobiDB-lite"/>
    </source>
</evidence>
<dbReference type="PRINTS" id="PR00622">
    <property type="entry name" value="HISTONEH3"/>
</dbReference>
<keyword evidence="2" id="KW-0007">Acetylation</keyword>
<dbReference type="EMBL" id="SDMP01000007">
    <property type="protein sequence ID" value="RYR49711.1"/>
    <property type="molecule type" value="Genomic_DNA"/>
</dbReference>
<organism evidence="5 6">
    <name type="scientific">Arachis hypogaea</name>
    <name type="common">Peanut</name>
    <dbReference type="NCBI Taxonomy" id="3818"/>
    <lineage>
        <taxon>Eukaryota</taxon>
        <taxon>Viridiplantae</taxon>
        <taxon>Streptophyta</taxon>
        <taxon>Embryophyta</taxon>
        <taxon>Tracheophyta</taxon>
        <taxon>Spermatophyta</taxon>
        <taxon>Magnoliopsida</taxon>
        <taxon>eudicotyledons</taxon>
        <taxon>Gunneridae</taxon>
        <taxon>Pentapetalae</taxon>
        <taxon>rosids</taxon>
        <taxon>fabids</taxon>
        <taxon>Fabales</taxon>
        <taxon>Fabaceae</taxon>
        <taxon>Papilionoideae</taxon>
        <taxon>50 kb inversion clade</taxon>
        <taxon>dalbergioids sensu lato</taxon>
        <taxon>Dalbergieae</taxon>
        <taxon>Pterocarpus clade</taxon>
        <taxon>Arachis</taxon>
    </lineage>
</organism>
<proteinExistence type="inferred from homology"/>
<feature type="compositionally biased region" description="Basic and acidic residues" evidence="3">
    <location>
        <begin position="70"/>
        <end position="83"/>
    </location>
</feature>
<dbReference type="SMART" id="SM00428">
    <property type="entry name" value="H3"/>
    <property type="match status" value="1"/>
</dbReference>